<dbReference type="AlphaFoldDB" id="A0A3M7SRD5"/>
<sequence>MLGDSQCSSCDLGDQQKAILFPTKLKTEKVKTTIVAKSAPFHIDDNLFWIVTVTIPSLYMIQIFNITSVRTSAKNETDSSVLIVVGRCHQSANCVINQGQNFNFYILIK</sequence>
<reference evidence="2 3" key="1">
    <citation type="journal article" date="2018" name="Sci. Rep.">
        <title>Genomic signatures of local adaptation to the degree of environmental predictability in rotifers.</title>
        <authorList>
            <person name="Franch-Gras L."/>
            <person name="Hahn C."/>
            <person name="Garcia-Roger E.M."/>
            <person name="Carmona M.J."/>
            <person name="Serra M."/>
            <person name="Gomez A."/>
        </authorList>
    </citation>
    <scope>NUCLEOTIDE SEQUENCE [LARGE SCALE GENOMIC DNA]</scope>
    <source>
        <strain evidence="2">HYR1</strain>
    </source>
</reference>
<evidence type="ECO:0000256" key="1">
    <source>
        <dbReference type="SAM" id="Phobius"/>
    </source>
</evidence>
<name>A0A3M7SRD5_BRAPC</name>
<feature type="transmembrane region" description="Helical" evidence="1">
    <location>
        <begin position="47"/>
        <end position="66"/>
    </location>
</feature>
<comment type="caution">
    <text evidence="2">The sequence shown here is derived from an EMBL/GenBank/DDBJ whole genome shotgun (WGS) entry which is preliminary data.</text>
</comment>
<accession>A0A3M7SRD5</accession>
<organism evidence="2 3">
    <name type="scientific">Brachionus plicatilis</name>
    <name type="common">Marine rotifer</name>
    <name type="synonym">Brachionus muelleri</name>
    <dbReference type="NCBI Taxonomy" id="10195"/>
    <lineage>
        <taxon>Eukaryota</taxon>
        <taxon>Metazoa</taxon>
        <taxon>Spiralia</taxon>
        <taxon>Gnathifera</taxon>
        <taxon>Rotifera</taxon>
        <taxon>Eurotatoria</taxon>
        <taxon>Monogononta</taxon>
        <taxon>Pseudotrocha</taxon>
        <taxon>Ploima</taxon>
        <taxon>Brachionidae</taxon>
        <taxon>Brachionus</taxon>
    </lineage>
</organism>
<proteinExistence type="predicted"/>
<gene>
    <name evidence="2" type="ORF">BpHYR1_045339</name>
</gene>
<keyword evidence="1" id="KW-0472">Membrane</keyword>
<protein>
    <submittedName>
        <fullName evidence="2">Uncharacterized protein</fullName>
    </submittedName>
</protein>
<evidence type="ECO:0000313" key="2">
    <source>
        <dbReference type="EMBL" id="RNA38394.1"/>
    </source>
</evidence>
<keyword evidence="1" id="KW-0812">Transmembrane</keyword>
<dbReference type="EMBL" id="REGN01000878">
    <property type="protein sequence ID" value="RNA38394.1"/>
    <property type="molecule type" value="Genomic_DNA"/>
</dbReference>
<evidence type="ECO:0000313" key="3">
    <source>
        <dbReference type="Proteomes" id="UP000276133"/>
    </source>
</evidence>
<dbReference type="Proteomes" id="UP000276133">
    <property type="component" value="Unassembled WGS sequence"/>
</dbReference>
<keyword evidence="3" id="KW-1185">Reference proteome</keyword>
<keyword evidence="1" id="KW-1133">Transmembrane helix</keyword>